<accession>A0AA38H155</accession>
<organism evidence="3 4">
    <name type="scientific">Dioszegia hungarica</name>
    <dbReference type="NCBI Taxonomy" id="4972"/>
    <lineage>
        <taxon>Eukaryota</taxon>
        <taxon>Fungi</taxon>
        <taxon>Dikarya</taxon>
        <taxon>Basidiomycota</taxon>
        <taxon>Agaricomycotina</taxon>
        <taxon>Tremellomycetes</taxon>
        <taxon>Tremellales</taxon>
        <taxon>Bulleribasidiaceae</taxon>
        <taxon>Dioszegia</taxon>
    </lineage>
</organism>
<feature type="transmembrane region" description="Helical" evidence="1">
    <location>
        <begin position="89"/>
        <end position="108"/>
    </location>
</feature>
<feature type="transmembrane region" description="Helical" evidence="1">
    <location>
        <begin position="161"/>
        <end position="182"/>
    </location>
</feature>
<dbReference type="RefSeq" id="XP_052942335.1">
    <property type="nucleotide sequence ID" value="XM_053091309.1"/>
</dbReference>
<protein>
    <recommendedName>
        <fullName evidence="2">DUF6534 domain-containing protein</fullName>
    </recommendedName>
</protein>
<dbReference type="PANTHER" id="PTHR40465">
    <property type="entry name" value="CHROMOSOME 1, WHOLE GENOME SHOTGUN SEQUENCE"/>
    <property type="match status" value="1"/>
</dbReference>
<name>A0AA38H155_9TREE</name>
<feature type="transmembrane region" description="Helical" evidence="1">
    <location>
        <begin position="230"/>
        <end position="250"/>
    </location>
</feature>
<dbReference type="PANTHER" id="PTHR40465:SF1">
    <property type="entry name" value="DUF6534 DOMAIN-CONTAINING PROTEIN"/>
    <property type="match status" value="1"/>
</dbReference>
<dbReference type="Pfam" id="PF20152">
    <property type="entry name" value="DUF6534"/>
    <property type="match status" value="1"/>
</dbReference>
<keyword evidence="4" id="KW-1185">Reference proteome</keyword>
<dbReference type="GeneID" id="77730514"/>
<evidence type="ECO:0000313" key="3">
    <source>
        <dbReference type="EMBL" id="KAI9632558.1"/>
    </source>
</evidence>
<dbReference type="EMBL" id="JAKWFO010000014">
    <property type="protein sequence ID" value="KAI9632558.1"/>
    <property type="molecule type" value="Genomic_DNA"/>
</dbReference>
<sequence>MTSSLPCYAKKATADDVRAFLDHFLLGCVVCECIRYYRFIRTDKNLIVFIVVTSVACTLGHTVELMVWLSDIFVWSYGSFVSFAEGRYLHSYLLVDSICTVLVQTFYIDRAYRLHRHWWPLALLGPITILAFASGVVIAQLMAYKLTMLDPSLISLPRVQVAAYISNALSIVADAGITFAIVYGLHKNKTGWKHTDSHLKGLIIVCFEAQIPALFVAILTTIFWTTKVEIAILCLLVHTKVYCTGLLITLNFRSKPGSTTSVQSYSHRSHDLSGSHELSDIGSKGLGVMIQMETETASHQVPVYSKRSKVMGCDAEHASTYSTTTHHSRAESDHRFAQQEYGSEWDSTAALYHLPRDEEKGQAFSG</sequence>
<evidence type="ECO:0000259" key="2">
    <source>
        <dbReference type="Pfam" id="PF20152"/>
    </source>
</evidence>
<comment type="caution">
    <text evidence="3">The sequence shown here is derived from an EMBL/GenBank/DDBJ whole genome shotgun (WGS) entry which is preliminary data.</text>
</comment>
<feature type="transmembrane region" description="Helical" evidence="1">
    <location>
        <begin position="120"/>
        <end position="141"/>
    </location>
</feature>
<dbReference type="InterPro" id="IPR045339">
    <property type="entry name" value="DUF6534"/>
</dbReference>
<gene>
    <name evidence="3" type="ORF">MKK02DRAFT_40863</name>
</gene>
<keyword evidence="1" id="KW-0472">Membrane</keyword>
<keyword evidence="1" id="KW-1133">Transmembrane helix</keyword>
<evidence type="ECO:0000313" key="4">
    <source>
        <dbReference type="Proteomes" id="UP001164286"/>
    </source>
</evidence>
<feature type="transmembrane region" description="Helical" evidence="1">
    <location>
        <begin position="202"/>
        <end position="224"/>
    </location>
</feature>
<evidence type="ECO:0000256" key="1">
    <source>
        <dbReference type="SAM" id="Phobius"/>
    </source>
</evidence>
<dbReference type="Proteomes" id="UP001164286">
    <property type="component" value="Unassembled WGS sequence"/>
</dbReference>
<reference evidence="3" key="1">
    <citation type="journal article" date="2022" name="G3 (Bethesda)">
        <title>High quality genome of the basidiomycete yeast Dioszegia hungarica PDD-24b-2 isolated from cloud water.</title>
        <authorList>
            <person name="Jarrige D."/>
            <person name="Haridas S."/>
            <person name="Bleykasten-Grosshans C."/>
            <person name="Joly M."/>
            <person name="Nadalig T."/>
            <person name="Sancelme M."/>
            <person name="Vuilleumier S."/>
            <person name="Grigoriev I.V."/>
            <person name="Amato P."/>
            <person name="Bringel F."/>
        </authorList>
    </citation>
    <scope>NUCLEOTIDE SEQUENCE</scope>
    <source>
        <strain evidence="3">PDD-24b-2</strain>
    </source>
</reference>
<feature type="transmembrane region" description="Helical" evidence="1">
    <location>
        <begin position="46"/>
        <end position="69"/>
    </location>
</feature>
<dbReference type="AlphaFoldDB" id="A0AA38H155"/>
<feature type="domain" description="DUF6534" evidence="2">
    <location>
        <begin position="170"/>
        <end position="254"/>
    </location>
</feature>
<proteinExistence type="predicted"/>
<keyword evidence="1" id="KW-0812">Transmembrane</keyword>